<evidence type="ECO:0000313" key="2">
    <source>
        <dbReference type="Proteomes" id="UP000193228"/>
    </source>
</evidence>
<dbReference type="AlphaFoldDB" id="A0A1X7LRI7"/>
<organism evidence="1 2">
    <name type="scientific">Paraburkholderia susongensis</name>
    <dbReference type="NCBI Taxonomy" id="1515439"/>
    <lineage>
        <taxon>Bacteria</taxon>
        <taxon>Pseudomonadati</taxon>
        <taxon>Pseudomonadota</taxon>
        <taxon>Betaproteobacteria</taxon>
        <taxon>Burkholderiales</taxon>
        <taxon>Burkholderiaceae</taxon>
        <taxon>Paraburkholderia</taxon>
    </lineage>
</organism>
<protein>
    <submittedName>
        <fullName evidence="1">Uncharacterized protein</fullName>
    </submittedName>
</protein>
<gene>
    <name evidence="1" type="ORF">SAMN06265784_108213</name>
</gene>
<sequence length="29" mass="3324">MKLENLVYEGIFENYSPTQGLCQECGHGY</sequence>
<keyword evidence="2" id="KW-1185">Reference proteome</keyword>
<name>A0A1X7LRI7_9BURK</name>
<reference evidence="2" key="1">
    <citation type="submission" date="2017-04" db="EMBL/GenBank/DDBJ databases">
        <authorList>
            <person name="Varghese N."/>
            <person name="Submissions S."/>
        </authorList>
    </citation>
    <scope>NUCLEOTIDE SEQUENCE [LARGE SCALE GENOMIC DNA]</scope>
    <source>
        <strain evidence="2">LMG 29540</strain>
    </source>
</reference>
<accession>A0A1X7LRI7</accession>
<proteinExistence type="predicted"/>
<dbReference type="Proteomes" id="UP000193228">
    <property type="component" value="Unassembled WGS sequence"/>
</dbReference>
<dbReference type="EMBL" id="FXAT01000008">
    <property type="protein sequence ID" value="SMG56526.1"/>
    <property type="molecule type" value="Genomic_DNA"/>
</dbReference>
<evidence type="ECO:0000313" key="1">
    <source>
        <dbReference type="EMBL" id="SMG56526.1"/>
    </source>
</evidence>